<dbReference type="HOGENOM" id="CLU_005854_7_2_1"/>
<dbReference type="SUPFAM" id="SSF55816">
    <property type="entry name" value="5'-nucleotidase (syn. UDP-sugar hydrolase), C-terminal domain"/>
    <property type="match status" value="1"/>
</dbReference>
<evidence type="ECO:0000256" key="3">
    <source>
        <dbReference type="RuleBase" id="RU362119"/>
    </source>
</evidence>
<feature type="domain" description="5'-Nucleotidase C-terminal" evidence="5">
    <location>
        <begin position="368"/>
        <end position="515"/>
    </location>
</feature>
<dbReference type="InterPro" id="IPR036907">
    <property type="entry name" value="5'-Nucleotdase_C_sf"/>
</dbReference>
<evidence type="ECO:0000259" key="4">
    <source>
        <dbReference type="Pfam" id="PF00149"/>
    </source>
</evidence>
<keyword evidence="3" id="KW-0378">Hydrolase</keyword>
<comment type="similarity">
    <text evidence="1 3">Belongs to the 5'-nucleotidase family.</text>
</comment>
<sequence length="660" mass="74718">MTSIRTNNDVGEWHNRLNTSVVTRGSVPFYHLLLVLHREATNITVQMKMVSEGKMQRFQRKKTLQVEGSLRVNCITTSMPQNDLVILHFNDVYNLEPQKEEPVGGAARFVSCVKSYQSLNPLVLFSGDVLNPSLLSIFLKGEQMIPILNAVGTHAAVYGNHDFDFGVDHLCEVVQKTSFPWLLSNVIDNLTNKPLADGQESCIIEWSGYKVGIIGLVEEEWIETLATLDPEDVTYLDFVSKGNELCQSLKEKGADLIIALTHMRWPNDRLLAERVPGLDIILAGHDHDYGLEIVNDTNIVKSGTDFRNLSKITIKRKEAQLHVDIEKVDVTSEFDEDPETVEIVKHWQGDIDSKMDEVLGYMNTELEGRFSKIRSQETNLGNFITDIMLEISQADCALLNSGTFRSDRVHPKGWFKLRDLLTILPLVDELVVIEVTGQQLLQALENGVSAYPKLEGRFPQVAGIEFGFDPSKPKGHRVDPSLVRVQGKDLNPEKKYKLCTKEYLSEGKDGYDVFKNCPVKETAEQCCTLSTGVRNHFESIQIIKGYKKCKSGHRQSLVKRKLVQKFISNLRKQSIAHRLDKAASSSAKLQRRVSRQESVHDQEEAQCHLSPRLEGRIYLLNDQIRTEKMIEKKHGLEPCQEVDLEEENDVLLNNLSLDTL</sequence>
<feature type="domain" description="Calcineurin-like phosphoesterase" evidence="4">
    <location>
        <begin position="85"/>
        <end position="289"/>
    </location>
</feature>
<dbReference type="Gene3D" id="3.60.21.10">
    <property type="match status" value="1"/>
</dbReference>
<evidence type="ECO:0000256" key="2">
    <source>
        <dbReference type="ARBA" id="ARBA00022729"/>
    </source>
</evidence>
<protein>
    <submittedName>
        <fullName evidence="6">Protein 5NUC</fullName>
    </submittedName>
</protein>
<gene>
    <name evidence="6" type="ORF">CGI_10022233</name>
</gene>
<reference evidence="6" key="1">
    <citation type="journal article" date="2012" name="Nature">
        <title>The oyster genome reveals stress adaptation and complexity of shell formation.</title>
        <authorList>
            <person name="Zhang G."/>
            <person name="Fang X."/>
            <person name="Guo X."/>
            <person name="Li L."/>
            <person name="Luo R."/>
            <person name="Xu F."/>
            <person name="Yang P."/>
            <person name="Zhang L."/>
            <person name="Wang X."/>
            <person name="Qi H."/>
            <person name="Xiong Z."/>
            <person name="Que H."/>
            <person name="Xie Y."/>
            <person name="Holland P.W."/>
            <person name="Paps J."/>
            <person name="Zhu Y."/>
            <person name="Wu F."/>
            <person name="Chen Y."/>
            <person name="Wang J."/>
            <person name="Peng C."/>
            <person name="Meng J."/>
            <person name="Yang L."/>
            <person name="Liu J."/>
            <person name="Wen B."/>
            <person name="Zhang N."/>
            <person name="Huang Z."/>
            <person name="Zhu Q."/>
            <person name="Feng Y."/>
            <person name="Mount A."/>
            <person name="Hedgecock D."/>
            <person name="Xu Z."/>
            <person name="Liu Y."/>
            <person name="Domazet-Loso T."/>
            <person name="Du Y."/>
            <person name="Sun X."/>
            <person name="Zhang S."/>
            <person name="Liu B."/>
            <person name="Cheng P."/>
            <person name="Jiang X."/>
            <person name="Li J."/>
            <person name="Fan D."/>
            <person name="Wang W."/>
            <person name="Fu W."/>
            <person name="Wang T."/>
            <person name="Wang B."/>
            <person name="Zhang J."/>
            <person name="Peng Z."/>
            <person name="Li Y."/>
            <person name="Li N."/>
            <person name="Wang J."/>
            <person name="Chen M."/>
            <person name="He Y."/>
            <person name="Tan F."/>
            <person name="Song X."/>
            <person name="Zheng Q."/>
            <person name="Huang R."/>
            <person name="Yang H."/>
            <person name="Du X."/>
            <person name="Chen L."/>
            <person name="Yang M."/>
            <person name="Gaffney P.M."/>
            <person name="Wang S."/>
            <person name="Luo L."/>
            <person name="She Z."/>
            <person name="Ming Y."/>
            <person name="Huang W."/>
            <person name="Zhang S."/>
            <person name="Huang B."/>
            <person name="Zhang Y."/>
            <person name="Qu T."/>
            <person name="Ni P."/>
            <person name="Miao G."/>
            <person name="Wang J."/>
            <person name="Wang Q."/>
            <person name="Steinberg C.E."/>
            <person name="Wang H."/>
            <person name="Li N."/>
            <person name="Qian L."/>
            <person name="Zhang G."/>
            <person name="Li Y."/>
            <person name="Yang H."/>
            <person name="Liu X."/>
            <person name="Wang J."/>
            <person name="Yin Y."/>
            <person name="Wang J."/>
        </authorList>
    </citation>
    <scope>NUCLEOTIDE SEQUENCE [LARGE SCALE GENOMIC DNA]</scope>
    <source>
        <strain evidence="6">05x7-T-G4-1.051#20</strain>
    </source>
</reference>
<name>K1RDW4_MAGGI</name>
<dbReference type="InterPro" id="IPR004843">
    <property type="entry name" value="Calcineurin-like_PHP"/>
</dbReference>
<dbReference type="SUPFAM" id="SSF56300">
    <property type="entry name" value="Metallo-dependent phosphatases"/>
    <property type="match status" value="1"/>
</dbReference>
<keyword evidence="2" id="KW-0732">Signal</keyword>
<evidence type="ECO:0000259" key="5">
    <source>
        <dbReference type="Pfam" id="PF02872"/>
    </source>
</evidence>
<proteinExistence type="inferred from homology"/>
<dbReference type="GO" id="GO:0016787">
    <property type="term" value="F:hydrolase activity"/>
    <property type="evidence" value="ECO:0007669"/>
    <property type="project" value="UniProtKB-KW"/>
</dbReference>
<dbReference type="Pfam" id="PF00149">
    <property type="entry name" value="Metallophos"/>
    <property type="match status" value="1"/>
</dbReference>
<dbReference type="PRINTS" id="PR01607">
    <property type="entry name" value="APYRASEFAMLY"/>
</dbReference>
<dbReference type="InterPro" id="IPR008334">
    <property type="entry name" value="5'-Nucleotdase_C"/>
</dbReference>
<accession>K1RDW4</accession>
<dbReference type="Gene3D" id="3.90.780.10">
    <property type="entry name" value="5'-Nucleotidase, C-terminal domain"/>
    <property type="match status" value="1"/>
</dbReference>
<dbReference type="PANTHER" id="PTHR11575:SF48">
    <property type="entry name" value="5'-NUCLEOTIDASE"/>
    <property type="match status" value="1"/>
</dbReference>
<dbReference type="EMBL" id="JH817293">
    <property type="protein sequence ID" value="EKC32301.1"/>
    <property type="molecule type" value="Genomic_DNA"/>
</dbReference>
<evidence type="ECO:0000313" key="6">
    <source>
        <dbReference type="EMBL" id="EKC32301.1"/>
    </source>
</evidence>
<evidence type="ECO:0000256" key="1">
    <source>
        <dbReference type="ARBA" id="ARBA00006654"/>
    </source>
</evidence>
<dbReference type="AlphaFoldDB" id="K1RDW4"/>
<dbReference type="InParanoid" id="K1RDW4"/>
<dbReference type="InterPro" id="IPR029052">
    <property type="entry name" value="Metallo-depent_PP-like"/>
</dbReference>
<organism evidence="6">
    <name type="scientific">Magallana gigas</name>
    <name type="common">Pacific oyster</name>
    <name type="synonym">Crassostrea gigas</name>
    <dbReference type="NCBI Taxonomy" id="29159"/>
    <lineage>
        <taxon>Eukaryota</taxon>
        <taxon>Metazoa</taxon>
        <taxon>Spiralia</taxon>
        <taxon>Lophotrochozoa</taxon>
        <taxon>Mollusca</taxon>
        <taxon>Bivalvia</taxon>
        <taxon>Autobranchia</taxon>
        <taxon>Pteriomorphia</taxon>
        <taxon>Ostreida</taxon>
        <taxon>Ostreoidea</taxon>
        <taxon>Ostreidae</taxon>
        <taxon>Magallana</taxon>
    </lineage>
</organism>
<dbReference type="PANTHER" id="PTHR11575">
    <property type="entry name" value="5'-NUCLEOTIDASE-RELATED"/>
    <property type="match status" value="1"/>
</dbReference>
<dbReference type="Pfam" id="PF02872">
    <property type="entry name" value="5_nucleotid_C"/>
    <property type="match status" value="1"/>
</dbReference>
<dbReference type="CDD" id="cd07406">
    <property type="entry name" value="MPP_CG11883_N"/>
    <property type="match status" value="1"/>
</dbReference>
<dbReference type="FunCoup" id="K1RDW4">
    <property type="interactions" value="113"/>
</dbReference>
<keyword evidence="3" id="KW-0547">Nucleotide-binding</keyword>
<dbReference type="InterPro" id="IPR041821">
    <property type="entry name" value="CG11883_N"/>
</dbReference>
<dbReference type="GO" id="GO:0000166">
    <property type="term" value="F:nucleotide binding"/>
    <property type="evidence" value="ECO:0007669"/>
    <property type="project" value="UniProtKB-KW"/>
</dbReference>
<dbReference type="InterPro" id="IPR006179">
    <property type="entry name" value="5_nucleotidase/apyrase"/>
</dbReference>
<dbReference type="GO" id="GO:0009166">
    <property type="term" value="P:nucleotide catabolic process"/>
    <property type="evidence" value="ECO:0007669"/>
    <property type="project" value="InterPro"/>
</dbReference>